<keyword evidence="1" id="KW-0472">Membrane</keyword>
<evidence type="ECO:0000256" key="1">
    <source>
        <dbReference type="SAM" id="Phobius"/>
    </source>
</evidence>
<protein>
    <submittedName>
        <fullName evidence="3">Uncharacterized protein</fullName>
    </submittedName>
</protein>
<gene>
    <name evidence="2" type="ORF">B9G39_29220</name>
    <name evidence="3" type="ORF">B9G39_29255</name>
</gene>
<keyword evidence="4" id="KW-1185">Reference proteome</keyword>
<evidence type="ECO:0000313" key="4">
    <source>
        <dbReference type="Proteomes" id="UP000257039"/>
    </source>
</evidence>
<dbReference type="AlphaFoldDB" id="A0A4P9VGG1"/>
<feature type="transmembrane region" description="Helical" evidence="1">
    <location>
        <begin position="63"/>
        <end position="82"/>
    </location>
</feature>
<name>A0A4P9VGG1_9GAMM</name>
<proteinExistence type="predicted"/>
<feature type="transmembrane region" description="Helical" evidence="1">
    <location>
        <begin position="29"/>
        <end position="51"/>
    </location>
</feature>
<dbReference type="EMBL" id="NDXW01000010">
    <property type="protein sequence ID" value="RDH41353.1"/>
    <property type="molecule type" value="Genomic_DNA"/>
</dbReference>
<evidence type="ECO:0000313" key="2">
    <source>
        <dbReference type="EMBL" id="RDH41353.1"/>
    </source>
</evidence>
<keyword evidence="1" id="KW-0812">Transmembrane</keyword>
<organism evidence="3 4">
    <name type="scientific">Zooshikella ganghwensis</name>
    <dbReference type="NCBI Taxonomy" id="202772"/>
    <lineage>
        <taxon>Bacteria</taxon>
        <taxon>Pseudomonadati</taxon>
        <taxon>Pseudomonadota</taxon>
        <taxon>Gammaproteobacteria</taxon>
        <taxon>Oceanospirillales</taxon>
        <taxon>Zooshikellaceae</taxon>
        <taxon>Zooshikella</taxon>
    </lineage>
</organism>
<evidence type="ECO:0000313" key="3">
    <source>
        <dbReference type="EMBL" id="RDH41360.1"/>
    </source>
</evidence>
<accession>A0A4P9VGG1</accession>
<dbReference type="EMBL" id="NDXW01000010">
    <property type="protein sequence ID" value="RDH41360.1"/>
    <property type="molecule type" value="Genomic_DNA"/>
</dbReference>
<feature type="transmembrane region" description="Helical" evidence="1">
    <location>
        <begin position="131"/>
        <end position="150"/>
    </location>
</feature>
<comment type="caution">
    <text evidence="3">The sequence shown here is derived from an EMBL/GenBank/DDBJ whole genome shotgun (WGS) entry which is preliminary data.</text>
</comment>
<keyword evidence="1" id="KW-1133">Transmembrane helix</keyword>
<sequence>MHSLIFMAPHTHCMYCSNAIGHCNMKSKIYLWITTLLIGIPVFLLFRGVGYEKAYGYASIYETVFYTLVIIAPLITGAFSVNKQNRLNFIIRLLSAAWLTVLLIYSNQTWMFSTSKMLNYFLSGKFIENPLGIIVTIPILLFYIAIFVILRNDIGKCIKRISKNDS</sequence>
<dbReference type="Proteomes" id="UP000257039">
    <property type="component" value="Unassembled WGS sequence"/>
</dbReference>
<reference evidence="3 4" key="1">
    <citation type="submission" date="2017-04" db="EMBL/GenBank/DDBJ databases">
        <title>Draft genome sequence of Zooshikella ganghwensis VG4 isolated from Red Sea sediments.</title>
        <authorList>
            <person name="Rehman Z."/>
            <person name="Alam I."/>
            <person name="Kamau A."/>
            <person name="Bajic V."/>
            <person name="Leiknes T."/>
        </authorList>
    </citation>
    <scope>NUCLEOTIDE SEQUENCE [LARGE SCALE GENOMIC DNA]</scope>
    <source>
        <strain evidence="3 4">VG4</strain>
    </source>
</reference>
<feature type="transmembrane region" description="Helical" evidence="1">
    <location>
        <begin position="89"/>
        <end position="111"/>
    </location>
</feature>